<dbReference type="GO" id="GO:0005886">
    <property type="term" value="C:plasma membrane"/>
    <property type="evidence" value="ECO:0007669"/>
    <property type="project" value="UniProtKB-SubCell"/>
</dbReference>
<evidence type="ECO:0000256" key="4">
    <source>
        <dbReference type="ARBA" id="ARBA00022692"/>
    </source>
</evidence>
<evidence type="ECO:0000256" key="2">
    <source>
        <dbReference type="ARBA" id="ARBA00022448"/>
    </source>
</evidence>
<dbReference type="CDD" id="cd06261">
    <property type="entry name" value="TM_PBP2"/>
    <property type="match status" value="1"/>
</dbReference>
<evidence type="ECO:0000313" key="10">
    <source>
        <dbReference type="Proteomes" id="UP000287188"/>
    </source>
</evidence>
<feature type="transmembrane region" description="Helical" evidence="7">
    <location>
        <begin position="247"/>
        <end position="268"/>
    </location>
</feature>
<reference evidence="10" key="1">
    <citation type="submission" date="2018-12" db="EMBL/GenBank/DDBJ databases">
        <title>Tengunoibacter tsumagoiensis gen. nov., sp. nov., Dictyobacter kobayashii sp. nov., D. alpinus sp. nov., and D. joshuensis sp. nov. and description of Dictyobacteraceae fam. nov. within the order Ktedonobacterales isolated from Tengu-no-mugimeshi.</title>
        <authorList>
            <person name="Wang C.M."/>
            <person name="Zheng Y."/>
            <person name="Sakai Y."/>
            <person name="Toyoda A."/>
            <person name="Minakuchi Y."/>
            <person name="Abe K."/>
            <person name="Yokota A."/>
            <person name="Yabe S."/>
        </authorList>
    </citation>
    <scope>NUCLEOTIDE SEQUENCE [LARGE SCALE GENOMIC DNA]</scope>
    <source>
        <strain evidence="10">Uno11</strain>
    </source>
</reference>
<dbReference type="GO" id="GO:0055085">
    <property type="term" value="P:transmembrane transport"/>
    <property type="evidence" value="ECO:0007669"/>
    <property type="project" value="InterPro"/>
</dbReference>
<accession>A0A402AXF7</accession>
<dbReference type="RefSeq" id="WP_126557113.1">
    <property type="nucleotide sequence ID" value="NZ_BIFS01000002.1"/>
</dbReference>
<dbReference type="InterPro" id="IPR000515">
    <property type="entry name" value="MetI-like"/>
</dbReference>
<keyword evidence="10" id="KW-1185">Reference proteome</keyword>
<evidence type="ECO:0000256" key="7">
    <source>
        <dbReference type="RuleBase" id="RU363032"/>
    </source>
</evidence>
<comment type="caution">
    <text evidence="9">The sequence shown here is derived from an EMBL/GenBank/DDBJ whole genome shotgun (WGS) entry which is preliminary data.</text>
</comment>
<evidence type="ECO:0000256" key="6">
    <source>
        <dbReference type="ARBA" id="ARBA00023136"/>
    </source>
</evidence>
<dbReference type="InterPro" id="IPR035906">
    <property type="entry name" value="MetI-like_sf"/>
</dbReference>
<dbReference type="Proteomes" id="UP000287188">
    <property type="component" value="Unassembled WGS sequence"/>
</dbReference>
<dbReference type="InterPro" id="IPR045621">
    <property type="entry name" value="BPD_transp_1_N"/>
</dbReference>
<proteinExistence type="inferred from homology"/>
<name>A0A402AXF7_9CHLR</name>
<feature type="transmembrane region" description="Helical" evidence="7">
    <location>
        <begin position="148"/>
        <end position="169"/>
    </location>
</feature>
<dbReference type="Gene3D" id="1.10.3720.10">
    <property type="entry name" value="MetI-like"/>
    <property type="match status" value="1"/>
</dbReference>
<sequence length="328" mass="36672">MRYLLRRISFYIVTAWVSLTINFFLPRLVPGNPAQAILARFRDKNPSPEMIQALEVQFGISHDPLWLQYFQYIGNLFHGNLGVSTNYFPTAVSAIIAQRMPWTLLLGLLTLLISFILGTLLGILNAWKRGTKVDTIISPMMMMLSGIPYFWLAFVCLYVFGFTFNWFPLNGGYDEGLVPSLDLDFILSVLSHAILPALTIIISSLAGWMLTMRNAMITTLSEDYILMARAKGLRRGRVMLSYAARNAILPSITSFALSLGFIVSGQLLTETVFSYPGIGFTFIQAISDKDYALMQGVFLIISFAVLAANLLADLMYAALDPRVRMEGK</sequence>
<organism evidence="9 10">
    <name type="scientific">Dictyobacter kobayashii</name>
    <dbReference type="NCBI Taxonomy" id="2014872"/>
    <lineage>
        <taxon>Bacteria</taxon>
        <taxon>Bacillati</taxon>
        <taxon>Chloroflexota</taxon>
        <taxon>Ktedonobacteria</taxon>
        <taxon>Ktedonobacterales</taxon>
        <taxon>Dictyobacteraceae</taxon>
        <taxon>Dictyobacter</taxon>
    </lineage>
</organism>
<keyword evidence="3" id="KW-1003">Cell membrane</keyword>
<feature type="transmembrane region" description="Helical" evidence="7">
    <location>
        <begin position="297"/>
        <end position="319"/>
    </location>
</feature>
<evidence type="ECO:0000259" key="8">
    <source>
        <dbReference type="PROSITE" id="PS50928"/>
    </source>
</evidence>
<evidence type="ECO:0000256" key="5">
    <source>
        <dbReference type="ARBA" id="ARBA00022989"/>
    </source>
</evidence>
<dbReference type="PANTHER" id="PTHR43376">
    <property type="entry name" value="OLIGOPEPTIDE TRANSPORT SYSTEM PERMEASE PROTEIN"/>
    <property type="match status" value="1"/>
</dbReference>
<keyword evidence="6 7" id="KW-0472">Membrane</keyword>
<dbReference type="Pfam" id="PF00528">
    <property type="entry name" value="BPD_transp_1"/>
    <property type="match status" value="1"/>
</dbReference>
<feature type="domain" description="ABC transmembrane type-1" evidence="8">
    <location>
        <begin position="100"/>
        <end position="312"/>
    </location>
</feature>
<dbReference type="Pfam" id="PF19300">
    <property type="entry name" value="BPD_transp_1_N"/>
    <property type="match status" value="1"/>
</dbReference>
<comment type="similarity">
    <text evidence="7">Belongs to the binding-protein-dependent transport system permease family.</text>
</comment>
<dbReference type="PANTHER" id="PTHR43376:SF1">
    <property type="entry name" value="OLIGOPEPTIDE TRANSPORT SYSTEM PERMEASE PROTEIN"/>
    <property type="match status" value="1"/>
</dbReference>
<dbReference type="AlphaFoldDB" id="A0A402AXF7"/>
<evidence type="ECO:0000313" key="9">
    <source>
        <dbReference type="EMBL" id="GCE23743.1"/>
    </source>
</evidence>
<comment type="subcellular location">
    <subcellularLocation>
        <location evidence="1 7">Cell membrane</location>
        <topology evidence="1 7">Multi-pass membrane protein</topology>
    </subcellularLocation>
</comment>
<feature type="transmembrane region" description="Helical" evidence="7">
    <location>
        <begin position="189"/>
        <end position="210"/>
    </location>
</feature>
<feature type="transmembrane region" description="Helical" evidence="7">
    <location>
        <begin position="7"/>
        <end position="25"/>
    </location>
</feature>
<dbReference type="EMBL" id="BIFS01000002">
    <property type="protein sequence ID" value="GCE23743.1"/>
    <property type="molecule type" value="Genomic_DNA"/>
</dbReference>
<evidence type="ECO:0000256" key="3">
    <source>
        <dbReference type="ARBA" id="ARBA00022475"/>
    </source>
</evidence>
<gene>
    <name evidence="9" type="ORF">KDK_75430</name>
</gene>
<dbReference type="SUPFAM" id="SSF161098">
    <property type="entry name" value="MetI-like"/>
    <property type="match status" value="1"/>
</dbReference>
<protein>
    <submittedName>
        <fullName evidence="9">Peptide ABC transporter permease</fullName>
    </submittedName>
</protein>
<evidence type="ECO:0000256" key="1">
    <source>
        <dbReference type="ARBA" id="ARBA00004651"/>
    </source>
</evidence>
<keyword evidence="2 7" id="KW-0813">Transport</keyword>
<keyword evidence="4 7" id="KW-0812">Transmembrane</keyword>
<dbReference type="OrthoDB" id="9769919at2"/>
<feature type="transmembrane region" description="Helical" evidence="7">
    <location>
        <begin position="102"/>
        <end position="127"/>
    </location>
</feature>
<dbReference type="PROSITE" id="PS50928">
    <property type="entry name" value="ABC_TM1"/>
    <property type="match status" value="1"/>
</dbReference>
<keyword evidence="5 7" id="KW-1133">Transmembrane helix</keyword>